<evidence type="ECO:0008006" key="3">
    <source>
        <dbReference type="Google" id="ProtNLM"/>
    </source>
</evidence>
<dbReference type="EMBL" id="FMZM01000009">
    <property type="protein sequence ID" value="SDD56283.1"/>
    <property type="molecule type" value="Genomic_DNA"/>
</dbReference>
<proteinExistence type="predicted"/>
<dbReference type="RefSeq" id="WP_090858546.1">
    <property type="nucleotide sequence ID" value="NZ_FMZM01000009.1"/>
</dbReference>
<dbReference type="AlphaFoldDB" id="A0A1G6VS84"/>
<dbReference type="InterPro" id="IPR011050">
    <property type="entry name" value="Pectin_lyase_fold/virulence"/>
</dbReference>
<evidence type="ECO:0000313" key="1">
    <source>
        <dbReference type="EMBL" id="SDD56283.1"/>
    </source>
</evidence>
<sequence>MQISTRLVALVAGVVLAALLPAGASAAVPADRRETPRIAGAATTGVPAAQRLRPYRGPCTITRDGTRIVGRTVGCDLRIRARGVRISRSYVAGTIATSGRGSFRLVRSTVDASPGSSRMVTVVGESRFRVVRSEIRGGNRSINCWDRCLVRHSWVHGQDTDATGRTHESGIRMGTRGRFIGNRIACDAPNVAPDAGCSAPLTGYGDYGPVRDNLVQGNLFVATTGGTCAYGGSSGGKPYSGHARGIRFIDNRFERGSTRRCGYWEPVMDFDRSAPGNVFTGNRWIGGGRVRP</sequence>
<protein>
    <recommendedName>
        <fullName evidence="3">Right handed beta helix region</fullName>
    </recommendedName>
</protein>
<dbReference type="Proteomes" id="UP000199034">
    <property type="component" value="Unassembled WGS sequence"/>
</dbReference>
<dbReference type="SUPFAM" id="SSF51126">
    <property type="entry name" value="Pectin lyase-like"/>
    <property type="match status" value="1"/>
</dbReference>
<gene>
    <name evidence="1" type="ORF">SAMN05421872_10929</name>
</gene>
<organism evidence="1 2">
    <name type="scientific">Nocardioides lianchengensis</name>
    <dbReference type="NCBI Taxonomy" id="1045774"/>
    <lineage>
        <taxon>Bacteria</taxon>
        <taxon>Bacillati</taxon>
        <taxon>Actinomycetota</taxon>
        <taxon>Actinomycetes</taxon>
        <taxon>Propionibacteriales</taxon>
        <taxon>Nocardioidaceae</taxon>
        <taxon>Nocardioides</taxon>
    </lineage>
</organism>
<dbReference type="STRING" id="1045774.SAMN05421872_10929"/>
<name>A0A1G6VS84_9ACTN</name>
<reference evidence="2" key="1">
    <citation type="submission" date="2016-10" db="EMBL/GenBank/DDBJ databases">
        <authorList>
            <person name="Varghese N."/>
            <person name="Submissions S."/>
        </authorList>
    </citation>
    <scope>NUCLEOTIDE SEQUENCE [LARGE SCALE GENOMIC DNA]</scope>
    <source>
        <strain evidence="2">CGMCC 4.6858</strain>
    </source>
</reference>
<accession>A0A1G6VS84</accession>
<keyword evidence="2" id="KW-1185">Reference proteome</keyword>
<evidence type="ECO:0000313" key="2">
    <source>
        <dbReference type="Proteomes" id="UP000199034"/>
    </source>
</evidence>
<dbReference type="OrthoDB" id="505641at2"/>